<name>A0AAV6YMQ4_ENGPU</name>
<dbReference type="AlphaFoldDB" id="A0AAV6YMQ4"/>
<gene>
    <name evidence="1" type="ORF">GDO81_023120</name>
</gene>
<proteinExistence type="predicted"/>
<reference evidence="1" key="1">
    <citation type="thesis" date="2020" institute="ProQuest LLC" country="789 East Eisenhower Parkway, Ann Arbor, MI, USA">
        <title>Comparative Genomics and Chromosome Evolution.</title>
        <authorList>
            <person name="Mudd A.B."/>
        </authorList>
    </citation>
    <scope>NUCLEOTIDE SEQUENCE</scope>
    <source>
        <strain evidence="1">237g6f4</strain>
        <tissue evidence="1">Blood</tissue>
    </source>
</reference>
<dbReference type="Proteomes" id="UP000824782">
    <property type="component" value="Unassembled WGS sequence"/>
</dbReference>
<comment type="caution">
    <text evidence="1">The sequence shown here is derived from an EMBL/GenBank/DDBJ whole genome shotgun (WGS) entry which is preliminary data.</text>
</comment>
<evidence type="ECO:0000313" key="2">
    <source>
        <dbReference type="Proteomes" id="UP000824782"/>
    </source>
</evidence>
<dbReference type="EMBL" id="WNYA01023187">
    <property type="protein sequence ID" value="KAG8538201.1"/>
    <property type="molecule type" value="Genomic_DNA"/>
</dbReference>
<protein>
    <submittedName>
        <fullName evidence="1">Uncharacterized protein</fullName>
    </submittedName>
</protein>
<organism evidence="1 2">
    <name type="scientific">Engystomops pustulosus</name>
    <name type="common">Tungara frog</name>
    <name type="synonym">Physalaemus pustulosus</name>
    <dbReference type="NCBI Taxonomy" id="76066"/>
    <lineage>
        <taxon>Eukaryota</taxon>
        <taxon>Metazoa</taxon>
        <taxon>Chordata</taxon>
        <taxon>Craniata</taxon>
        <taxon>Vertebrata</taxon>
        <taxon>Euteleostomi</taxon>
        <taxon>Amphibia</taxon>
        <taxon>Batrachia</taxon>
        <taxon>Anura</taxon>
        <taxon>Neobatrachia</taxon>
        <taxon>Hyloidea</taxon>
        <taxon>Leptodactylidae</taxon>
        <taxon>Leiuperinae</taxon>
        <taxon>Engystomops</taxon>
    </lineage>
</organism>
<accession>A0AAV6YMQ4</accession>
<keyword evidence="2" id="KW-1185">Reference proteome</keyword>
<evidence type="ECO:0000313" key="1">
    <source>
        <dbReference type="EMBL" id="KAG8538201.1"/>
    </source>
</evidence>
<sequence>MLNPVRCPNQSSLLMATPPDFCCVQAGPIHQNLIACAKIPWAIRRKTEIVGEPNDGPLVKEPHCVCDMCMFRGNMQSHFPRWDKEKQTTFAIL</sequence>